<dbReference type="EC" id="2.3.2.26" evidence="2"/>
<name>A0A0N4V5F7_ENTVE</name>
<evidence type="ECO:0000256" key="3">
    <source>
        <dbReference type="ARBA" id="ARBA00013646"/>
    </source>
</evidence>
<comment type="function">
    <text evidence="7">E3 ubiquitin-protein ligase which accepts ubiquitin from specific E2 ubiquitin-conjugating enzymes, and transfers it to substrates, generally promoting their degradation by the proteasome. Independently of its E3 ubiquitin-protein ligase activity, acts as an inhibitor of CPSF3 endonuclease activity by blocking CPSF3 active site.</text>
</comment>
<dbReference type="WBParaSite" id="EVEC_0000544801-mRNA-1">
    <property type="protein sequence ID" value="EVEC_0000544801-mRNA-1"/>
    <property type="gene ID" value="EVEC_0000544801"/>
</dbReference>
<evidence type="ECO:0000313" key="10">
    <source>
        <dbReference type="Proteomes" id="UP000274131"/>
    </source>
</evidence>
<evidence type="ECO:0000256" key="4">
    <source>
        <dbReference type="ARBA" id="ARBA00029737"/>
    </source>
</evidence>
<protein>
    <recommendedName>
        <fullName evidence="3">E3 ubiquitin-protein ligase E3D</fullName>
        <ecNumber evidence="2">2.3.2.26</ecNumber>
    </recommendedName>
    <alternativeName>
        <fullName evidence="6">HECT-type E3 ubiquitin transferase E3D</fullName>
    </alternativeName>
    <alternativeName>
        <fullName evidence="5">UbcH10-binding protein with a HECT-like domain</fullName>
    </alternativeName>
    <alternativeName>
        <fullName evidence="4">Ubiquitin-conjugating enzyme E2C-binding protein</fullName>
    </alternativeName>
</protein>
<dbReference type="AlphaFoldDB" id="A0A0N4V5F7"/>
<reference evidence="9 10" key="2">
    <citation type="submission" date="2018-10" db="EMBL/GenBank/DDBJ databases">
        <authorList>
            <consortium name="Pathogen Informatics"/>
        </authorList>
    </citation>
    <scope>NUCLEOTIDE SEQUENCE [LARGE SCALE GENOMIC DNA]</scope>
</reference>
<dbReference type="GO" id="GO:0006513">
    <property type="term" value="P:protein monoubiquitination"/>
    <property type="evidence" value="ECO:0007669"/>
    <property type="project" value="TreeGrafter"/>
</dbReference>
<gene>
    <name evidence="9" type="ORF">EVEC_LOCUS5079</name>
</gene>
<dbReference type="GO" id="GO:0005829">
    <property type="term" value="C:cytosol"/>
    <property type="evidence" value="ECO:0007669"/>
    <property type="project" value="TreeGrafter"/>
</dbReference>
<evidence type="ECO:0000256" key="7">
    <source>
        <dbReference type="ARBA" id="ARBA00053831"/>
    </source>
</evidence>
<dbReference type="Pfam" id="PF09814">
    <property type="entry name" value="HECT_2"/>
    <property type="match status" value="1"/>
</dbReference>
<organism evidence="11">
    <name type="scientific">Enterobius vermicularis</name>
    <name type="common">Human pinworm</name>
    <dbReference type="NCBI Taxonomy" id="51028"/>
    <lineage>
        <taxon>Eukaryota</taxon>
        <taxon>Metazoa</taxon>
        <taxon>Ecdysozoa</taxon>
        <taxon>Nematoda</taxon>
        <taxon>Chromadorea</taxon>
        <taxon>Rhabditida</taxon>
        <taxon>Spirurina</taxon>
        <taxon>Oxyuridomorpha</taxon>
        <taxon>Oxyuroidea</taxon>
        <taxon>Oxyuridae</taxon>
        <taxon>Enterobius</taxon>
    </lineage>
</organism>
<comment type="subunit">
    <text evidence="8">Interacts with UBE2C/UbcH10 (E2 ubiquitin-conjugating enzyme). In vitro, interacts with cyclin-B.</text>
</comment>
<evidence type="ECO:0000256" key="6">
    <source>
        <dbReference type="ARBA" id="ARBA00032298"/>
    </source>
</evidence>
<evidence type="ECO:0000313" key="9">
    <source>
        <dbReference type="EMBL" id="VDD90328.1"/>
    </source>
</evidence>
<evidence type="ECO:0000256" key="2">
    <source>
        <dbReference type="ARBA" id="ARBA00012485"/>
    </source>
</evidence>
<dbReference type="OrthoDB" id="5795359at2759"/>
<evidence type="ECO:0000256" key="1">
    <source>
        <dbReference type="ARBA" id="ARBA00000885"/>
    </source>
</evidence>
<evidence type="ECO:0000313" key="11">
    <source>
        <dbReference type="WBParaSite" id="EVEC_0000544801-mRNA-1"/>
    </source>
</evidence>
<accession>A0A0N4V5F7</accession>
<dbReference type="GO" id="GO:0000209">
    <property type="term" value="P:protein polyubiquitination"/>
    <property type="evidence" value="ECO:0007669"/>
    <property type="project" value="TreeGrafter"/>
</dbReference>
<dbReference type="Proteomes" id="UP000274131">
    <property type="component" value="Unassembled WGS sequence"/>
</dbReference>
<comment type="catalytic activity">
    <reaction evidence="1">
        <text>S-ubiquitinyl-[E2 ubiquitin-conjugating enzyme]-L-cysteine + [acceptor protein]-L-lysine = [E2 ubiquitin-conjugating enzyme]-L-cysteine + N(6)-ubiquitinyl-[acceptor protein]-L-lysine.</text>
        <dbReference type="EC" id="2.3.2.26"/>
    </reaction>
</comment>
<dbReference type="GO" id="GO:0043161">
    <property type="term" value="P:proteasome-mediated ubiquitin-dependent protein catabolic process"/>
    <property type="evidence" value="ECO:0007669"/>
    <property type="project" value="TreeGrafter"/>
</dbReference>
<reference evidence="11" key="1">
    <citation type="submission" date="2017-02" db="UniProtKB">
        <authorList>
            <consortium name="WormBaseParasite"/>
        </authorList>
    </citation>
    <scope>IDENTIFICATION</scope>
</reference>
<dbReference type="GO" id="GO:0005634">
    <property type="term" value="C:nucleus"/>
    <property type="evidence" value="ECO:0007669"/>
    <property type="project" value="TreeGrafter"/>
</dbReference>
<dbReference type="GO" id="GO:0000151">
    <property type="term" value="C:ubiquitin ligase complex"/>
    <property type="evidence" value="ECO:0007669"/>
    <property type="project" value="TreeGrafter"/>
</dbReference>
<dbReference type="GO" id="GO:0051865">
    <property type="term" value="P:protein autoubiquitination"/>
    <property type="evidence" value="ECO:0007669"/>
    <property type="project" value="TreeGrafter"/>
</dbReference>
<proteinExistence type="predicted"/>
<dbReference type="STRING" id="51028.A0A0N4V5F7"/>
<evidence type="ECO:0000256" key="5">
    <source>
        <dbReference type="ARBA" id="ARBA00032234"/>
    </source>
</evidence>
<dbReference type="GO" id="GO:0030332">
    <property type="term" value="F:cyclin binding"/>
    <property type="evidence" value="ECO:0007669"/>
    <property type="project" value="TreeGrafter"/>
</dbReference>
<keyword evidence="10" id="KW-1185">Reference proteome</keyword>
<dbReference type="EMBL" id="UXUI01008047">
    <property type="protein sequence ID" value="VDD90328.1"/>
    <property type="molecule type" value="Genomic_DNA"/>
</dbReference>
<dbReference type="InterPro" id="IPR019193">
    <property type="entry name" value="UBQ-conj_enz_E2-bd_prot"/>
</dbReference>
<dbReference type="PANTHER" id="PTHR31531:SF2">
    <property type="entry name" value="E3 UBIQUITIN-PROTEIN LIGASE E3D"/>
    <property type="match status" value="1"/>
</dbReference>
<evidence type="ECO:0000256" key="8">
    <source>
        <dbReference type="ARBA" id="ARBA00064185"/>
    </source>
</evidence>
<dbReference type="GO" id="GO:0031624">
    <property type="term" value="F:ubiquitin conjugating enzyme binding"/>
    <property type="evidence" value="ECO:0007669"/>
    <property type="project" value="TreeGrafter"/>
</dbReference>
<dbReference type="GO" id="GO:0061630">
    <property type="term" value="F:ubiquitin protein ligase activity"/>
    <property type="evidence" value="ECO:0007669"/>
    <property type="project" value="UniProtKB-EC"/>
</dbReference>
<sequence>MANDHWGPLSFLIELKRKAEYASVFIDCDFVKSGADESLEASADCDENLTFKSFWEILSVFTQKLLETQVDDQKCFILYYSFINWNNIVEPFSSMELVALPTDDFLETSPGMEYFCRDSCCHQNRKCAHQLDLVDGQPNQRWIPNEKKAVVSNSYISLYCRVILYWKLKYFFCKRCLAFIGKIKRSNLLLERITKLCYGYPIHSFSRFGCMERYFIFLLISQSELQSTLKLLIRTFDKRPYLLIWLLEPYTLLTHGQLEDVSENHEHFSPFPVLKMLYKVFDGETAKRDPRANGKDTSVGIIELPLQPLMHLMEILMSSSRVFPPICRAMGQFYVGFLKINEPA</sequence>
<dbReference type="PANTHER" id="PTHR31531">
    <property type="entry name" value="E3 UBIQUITIN-PROTEIN LIGASE E3D FAMILY MEMBER"/>
    <property type="match status" value="1"/>
</dbReference>